<keyword evidence="6" id="KW-0963">Cytoplasm</keyword>
<dbReference type="PANTHER" id="PTHR21060">
    <property type="entry name" value="ACETATE KINASE"/>
    <property type="match status" value="1"/>
</dbReference>
<keyword evidence="2 6" id="KW-0808">Transferase</keyword>
<dbReference type="InterPro" id="IPR018490">
    <property type="entry name" value="cNMP-bd_dom_sf"/>
</dbReference>
<dbReference type="PROSITE" id="PS50042">
    <property type="entry name" value="CNMP_BINDING_3"/>
    <property type="match status" value="1"/>
</dbReference>
<dbReference type="Pfam" id="PF00027">
    <property type="entry name" value="cNMP_binding"/>
    <property type="match status" value="1"/>
</dbReference>
<keyword evidence="6" id="KW-0479">Metal-binding</keyword>
<feature type="binding site" evidence="6">
    <location>
        <begin position="500"/>
        <end position="504"/>
    </location>
    <ligand>
        <name>ATP</name>
        <dbReference type="ChEBI" id="CHEBI:30616"/>
    </ligand>
</feature>
<gene>
    <name evidence="6" type="primary">ackA</name>
    <name evidence="9" type="ORF">ASN18_0493</name>
</gene>
<feature type="binding site" evidence="6">
    <location>
        <position position="557"/>
    </location>
    <ligand>
        <name>Mg(2+)</name>
        <dbReference type="ChEBI" id="CHEBI:18420"/>
    </ligand>
</feature>
<reference evidence="9 10" key="1">
    <citation type="submission" date="2015-11" db="EMBL/GenBank/DDBJ databases">
        <authorList>
            <person name="Lin W."/>
        </authorList>
    </citation>
    <scope>NUCLEOTIDE SEQUENCE [LARGE SCALE GENOMIC DNA]</scope>
    <source>
        <strain evidence="9 10">HCH-1</strain>
    </source>
</reference>
<comment type="subcellular location">
    <subcellularLocation>
        <location evidence="6">Cytoplasm</location>
    </subcellularLocation>
</comment>
<accession>A0ABR5SMV4</accession>
<evidence type="ECO:0000259" key="8">
    <source>
        <dbReference type="PROSITE" id="PS50042"/>
    </source>
</evidence>
<evidence type="ECO:0000256" key="5">
    <source>
        <dbReference type="ARBA" id="ARBA00022840"/>
    </source>
</evidence>
<feature type="binding site" evidence="6">
    <location>
        <begin position="452"/>
        <end position="454"/>
    </location>
    <ligand>
        <name>ATP</name>
        <dbReference type="ChEBI" id="CHEBI:30616"/>
    </ligand>
</feature>
<keyword evidence="5 6" id="KW-0067">ATP-binding</keyword>
<dbReference type="InterPro" id="IPR018488">
    <property type="entry name" value="cNMP-bd_CS"/>
</dbReference>
<comment type="function">
    <text evidence="6">Catalyzes the formation of acetyl phosphate from acetate and ATP. Can also catalyze the reverse reaction.</text>
</comment>
<protein>
    <recommendedName>
        <fullName evidence="6">Acetate kinase</fullName>
        <ecNumber evidence="6">2.7.2.1</ecNumber>
    </recommendedName>
    <alternativeName>
        <fullName evidence="6">Acetokinase</fullName>
    </alternativeName>
</protein>
<feature type="binding site" evidence="6">
    <location>
        <position position="174"/>
    </location>
    <ligand>
        <name>Mg(2+)</name>
        <dbReference type="ChEBI" id="CHEBI:18420"/>
    </ligand>
</feature>
<keyword evidence="6" id="KW-0460">Magnesium</keyword>
<dbReference type="SUPFAM" id="SSF51206">
    <property type="entry name" value="cAMP-binding domain-like"/>
    <property type="match status" value="1"/>
</dbReference>
<dbReference type="Pfam" id="PF06130">
    <property type="entry name" value="PTAC"/>
    <property type="match status" value="1"/>
</dbReference>
<evidence type="ECO:0000256" key="3">
    <source>
        <dbReference type="ARBA" id="ARBA00022741"/>
    </source>
</evidence>
<dbReference type="PROSITE" id="PS01076">
    <property type="entry name" value="ACETATE_KINASE_2"/>
    <property type="match status" value="1"/>
</dbReference>
<dbReference type="CDD" id="cd24010">
    <property type="entry name" value="ASKHA_NBD_AcK_PK"/>
    <property type="match status" value="1"/>
</dbReference>
<comment type="catalytic activity">
    <reaction evidence="6">
        <text>acetate + ATP = acetyl phosphate + ADP</text>
        <dbReference type="Rhea" id="RHEA:11352"/>
        <dbReference type="ChEBI" id="CHEBI:22191"/>
        <dbReference type="ChEBI" id="CHEBI:30089"/>
        <dbReference type="ChEBI" id="CHEBI:30616"/>
        <dbReference type="ChEBI" id="CHEBI:456216"/>
        <dbReference type="EC" id="2.7.2.1"/>
    </reaction>
</comment>
<evidence type="ECO:0000256" key="2">
    <source>
        <dbReference type="ARBA" id="ARBA00022679"/>
    </source>
</evidence>
<dbReference type="InterPro" id="IPR000890">
    <property type="entry name" value="Aliphatic_acid_kin_short-chain"/>
</dbReference>
<comment type="cofactor">
    <cofactor evidence="6">
        <name>Mg(2+)</name>
        <dbReference type="ChEBI" id="CHEBI:18420"/>
    </cofactor>
    <cofactor evidence="6">
        <name>Mn(2+)</name>
        <dbReference type="ChEBI" id="CHEBI:29035"/>
    </cofactor>
    <text evidence="6">Mg(2+). Can also accept Mn(2+).</text>
</comment>
<dbReference type="HAMAP" id="MF_00020">
    <property type="entry name" value="Acetate_kinase"/>
    <property type="match status" value="1"/>
</dbReference>
<feature type="binding site" evidence="6">
    <location>
        <position position="181"/>
    </location>
    <ligand>
        <name>ATP</name>
        <dbReference type="ChEBI" id="CHEBI:30616"/>
    </ligand>
</feature>
<dbReference type="CDD" id="cd00038">
    <property type="entry name" value="CAP_ED"/>
    <property type="match status" value="1"/>
</dbReference>
<dbReference type="EMBL" id="LNQR01000021">
    <property type="protein sequence ID" value="KWT92662.1"/>
    <property type="molecule type" value="Genomic_DNA"/>
</dbReference>
<feature type="site" description="Transition state stabilizer" evidence="6">
    <location>
        <position position="411"/>
    </location>
</feature>
<dbReference type="SMART" id="SM00100">
    <property type="entry name" value="cNMP"/>
    <property type="match status" value="1"/>
</dbReference>
<evidence type="ECO:0000256" key="6">
    <source>
        <dbReference type="HAMAP-Rule" id="MF_00020"/>
    </source>
</evidence>
<dbReference type="InterPro" id="IPR023865">
    <property type="entry name" value="Aliphatic_acid_kinase_CS"/>
</dbReference>
<evidence type="ECO:0000313" key="10">
    <source>
        <dbReference type="Proteomes" id="UP000060487"/>
    </source>
</evidence>
<dbReference type="Proteomes" id="UP000060487">
    <property type="component" value="Unassembled WGS sequence"/>
</dbReference>
<feature type="active site" description="Proton donor/acceptor" evidence="6">
    <location>
        <position position="314"/>
    </location>
</feature>
<feature type="binding site" evidence="6">
    <location>
        <position position="257"/>
    </location>
    <ligand>
        <name>substrate</name>
    </ligand>
</feature>
<keyword evidence="10" id="KW-1185">Reference proteome</keyword>
<dbReference type="InterPro" id="IPR000595">
    <property type="entry name" value="cNMP-bd_dom"/>
</dbReference>
<keyword evidence="3 6" id="KW-0547">Nucleotide-binding</keyword>
<sequence length="780" mass="84453">MDLKAFLTSTHYFSDLSDSELNTLIEASTVEECRPGQKIVSRGQPGRFLFVLITGKAEVNFTDTLGAKLFSATLKSGDVFGEMSIMTGEPEAADVVAVEPSQYIAAPRDMFSQVIVGNPAALHKIAALITKRMTQKEQNEALLAQYKSSRQDNPDPYDLNFSSALKPAKILVINCGSSSLKYSLFDTSNPTPLIEGLIEKIGTNASYHKVKSQKSEIKNETAVPDFPKAFLEMETALTDSTIGAIAAFDEIDAVGHRVVHGGDKFKNSAVITDEVIEGIRQCIPLAPLHNPYNLAGVEEMRKHLPGKGAVAVFDTAFHQNMPESAYLYAISRDLGQIYHVSENIRRYGFHGTNHNYVSLTAATYLKRSVRELRIISCHLGNGASICAIDHGTSVDTSMGMTPLEGLAMGTRCGDIDPGALIYLLNSGLSVKEVDNLLNKESGLKGLTGLSNDMREILDAADSGNDRAKTAVSLFCYRLKKYIAAYAAVLGGIDALVFTAGIGENSAAIRGRVCHGLENIGLVISKEANEKAKVKRGHIEEISAAGSQIKILVVAADEERMIARETLHALNIAKVREAAAPEVKAKRQIPVYITGHHVHLCEKDFATLFGEGKTLTKKHQLRQQLSFVAEETLTLSGPLGKIENVRVVAPLKTETQVEISRTEEFKLGIDAPVRVSGDLEGSASITLEGPAGSVKLESGVICARRHIHMTPADALSYGIRDHDIVSVAVLGRKDVVFSDVFVRVNPNYTLELHLDTDEANSAAISDAATARILEIQSRAFI</sequence>
<dbReference type="InterPro" id="IPR014710">
    <property type="entry name" value="RmlC-like_jellyroll"/>
</dbReference>
<comment type="subunit">
    <text evidence="6">Homodimer.</text>
</comment>
<dbReference type="InterPro" id="IPR008300">
    <property type="entry name" value="PTAC"/>
</dbReference>
<dbReference type="PRINTS" id="PR00471">
    <property type="entry name" value="ACETATEKNASE"/>
</dbReference>
<dbReference type="Pfam" id="PF00871">
    <property type="entry name" value="Acetate_kinase"/>
    <property type="match status" value="1"/>
</dbReference>
<comment type="similarity">
    <text evidence="1 6 7">Belongs to the acetokinase family.</text>
</comment>
<name>A0ABR5SMV4_9BACT</name>
<evidence type="ECO:0000256" key="4">
    <source>
        <dbReference type="ARBA" id="ARBA00022777"/>
    </source>
</evidence>
<dbReference type="SUPFAM" id="SSF53067">
    <property type="entry name" value="Actin-like ATPase domain"/>
    <property type="match status" value="2"/>
</dbReference>
<dbReference type="PANTHER" id="PTHR21060:SF15">
    <property type="entry name" value="ACETATE KINASE-RELATED"/>
    <property type="match status" value="1"/>
</dbReference>
<evidence type="ECO:0000313" key="9">
    <source>
        <dbReference type="EMBL" id="KWT92662.1"/>
    </source>
</evidence>
<comment type="caution">
    <text evidence="9">The sequence shown here is derived from an EMBL/GenBank/DDBJ whole genome shotgun (WGS) entry which is preliminary data.</text>
</comment>
<feature type="binding site" evidence="6">
    <location>
        <begin position="378"/>
        <end position="382"/>
    </location>
    <ligand>
        <name>ATP</name>
        <dbReference type="ChEBI" id="CHEBI:30616"/>
    </ligand>
</feature>
<dbReference type="Gene3D" id="3.30.420.40">
    <property type="match status" value="2"/>
</dbReference>
<dbReference type="RefSeq" id="WP_236861453.1">
    <property type="nucleotide sequence ID" value="NZ_LNQR01000021.1"/>
</dbReference>
<dbReference type="Gene3D" id="2.60.120.10">
    <property type="entry name" value="Jelly Rolls"/>
    <property type="match status" value="1"/>
</dbReference>
<dbReference type="NCBIfam" id="TIGR00016">
    <property type="entry name" value="ackA"/>
    <property type="match status" value="1"/>
</dbReference>
<dbReference type="NCBIfam" id="NF011652">
    <property type="entry name" value="PRK15070.1"/>
    <property type="match status" value="1"/>
</dbReference>
<evidence type="ECO:0000256" key="7">
    <source>
        <dbReference type="RuleBase" id="RU003835"/>
    </source>
</evidence>
<dbReference type="GO" id="GO:0008776">
    <property type="term" value="F:acetate kinase activity"/>
    <property type="evidence" value="ECO:0007669"/>
    <property type="project" value="UniProtKB-EC"/>
</dbReference>
<evidence type="ECO:0000256" key="1">
    <source>
        <dbReference type="ARBA" id="ARBA00008748"/>
    </source>
</evidence>
<dbReference type="EC" id="2.7.2.1" evidence="6"/>
<dbReference type="PROSITE" id="PS01075">
    <property type="entry name" value="ACETATE_KINASE_1"/>
    <property type="match status" value="1"/>
</dbReference>
<proteinExistence type="inferred from homology"/>
<dbReference type="PROSITE" id="PS00888">
    <property type="entry name" value="CNMP_BINDING_1"/>
    <property type="match status" value="1"/>
</dbReference>
<dbReference type="InterPro" id="IPR043129">
    <property type="entry name" value="ATPase_NBD"/>
</dbReference>
<feature type="domain" description="Cyclic nucleotide-binding" evidence="8">
    <location>
        <begin position="12"/>
        <end position="132"/>
    </location>
</feature>
<feature type="site" description="Transition state stabilizer" evidence="6">
    <location>
        <position position="350"/>
    </location>
</feature>
<organism evidence="9 10">
    <name type="scientific">Candidatus Magnetominusculus xianensis</name>
    <dbReference type="NCBI Taxonomy" id="1748249"/>
    <lineage>
        <taxon>Bacteria</taxon>
        <taxon>Pseudomonadati</taxon>
        <taxon>Nitrospirota</taxon>
        <taxon>Nitrospiria</taxon>
        <taxon>Nitrospirales</taxon>
        <taxon>Nitrospiraceae</taxon>
        <taxon>Candidatus Magnetominusculus</taxon>
    </lineage>
</organism>
<comment type="pathway">
    <text evidence="6">Metabolic intermediate biosynthesis; acetyl-CoA biosynthesis; acetyl-CoA from acetate: step 1/2.</text>
</comment>
<dbReference type="InterPro" id="IPR004372">
    <property type="entry name" value="Ac/propionate_kinase"/>
</dbReference>
<keyword evidence="4 6" id="KW-0418">Kinase</keyword>